<evidence type="ECO:0000313" key="2">
    <source>
        <dbReference type="EMBL" id="GAO44099.1"/>
    </source>
</evidence>
<reference evidence="2 3" key="1">
    <citation type="submission" date="2015-04" db="EMBL/GenBank/DDBJ databases">
        <title>Whole genome shotgun sequence of Flavihumibacter petaseus NBRC 106054.</title>
        <authorList>
            <person name="Miyazawa S."/>
            <person name="Hosoyama A."/>
            <person name="Hashimoto M."/>
            <person name="Noguchi M."/>
            <person name="Tsuchikane K."/>
            <person name="Ohji S."/>
            <person name="Yamazoe A."/>
            <person name="Ichikawa N."/>
            <person name="Kimura A."/>
            <person name="Fujita N."/>
        </authorList>
    </citation>
    <scope>NUCLEOTIDE SEQUENCE [LARGE SCALE GENOMIC DNA]</scope>
    <source>
        <strain evidence="2 3">NBRC 106054</strain>
    </source>
</reference>
<sequence length="720" mass="81491">MVPVLDTIWSNNTICKAPSPIHFKTGDKVVQVAQRQTTPGKPLPISIHGNVQYDFLYRSFIDTPYSQKDYQQHTVRTNLTITVRDQYPIRLNTALRLSNSPWFTNFFDVGAQFDQSTYLNHAKQALLEKASRKLMALPDLDQLQQQIRDQADKINALKKKFKSPDPNQQVIKDREMELFRLDKGSAETQLADLSLPSGLDGFDRIVLNKGKAALTDNEKLQQIQREANRRQQTIDSLEAAVRQLQGKYDSLQHSVGSRLSKLRQQVNKAKSLQELNQIGESNELPDESTGFKKFLTNIKSIGVGRTMINYSELTAWNVALTGGHIEYNKNIYAAVAVGKIDYGFRDFFNKNTRQNGQQLAMVRFGVGDIDRKALIFSVFSGRKYSYGSVVSDSVNNYVNVMGYALEAILKKDNNTGASVEVAKTTIPMSGSFKENNGLNSLVNFSDQSNLAISLKGQTVIQPTDTRLSGFFRKSGEHFQSFSLFSYNTDQTAWMIKADQSLFKNRIGIVASLRRNDFTNPFTEKTFKTSTVFKSFQVTIRVPKYPVLSVGYYPGSQLYIIDKDRIRENAYYVMNASLMHQYKAGSVRMLSSLLYNRYASKGTDTGFIAYSGTNYMAAQSVILPKLQLQGLYMFTDQEQMQYNTMELSGDWTVLQTIRVGAGAKYNKILEGAGYWGGRGQLTLTLKAIGMLQFQYDKSYLPTIYQTLFPVEMGRVTWTKFF</sequence>
<evidence type="ECO:0000313" key="3">
    <source>
        <dbReference type="Proteomes" id="UP000033121"/>
    </source>
</evidence>
<keyword evidence="3" id="KW-1185">Reference proteome</keyword>
<accession>A0A0E9N2M7</accession>
<name>A0A0E9N2M7_9BACT</name>
<keyword evidence="1" id="KW-0175">Coiled coil</keyword>
<dbReference type="STRING" id="1220578.FPE01S_03_01380"/>
<evidence type="ECO:0000256" key="1">
    <source>
        <dbReference type="SAM" id="Coils"/>
    </source>
</evidence>
<proteinExistence type="predicted"/>
<dbReference type="Proteomes" id="UP000033121">
    <property type="component" value="Unassembled WGS sequence"/>
</dbReference>
<comment type="caution">
    <text evidence="2">The sequence shown here is derived from an EMBL/GenBank/DDBJ whole genome shotgun (WGS) entry which is preliminary data.</text>
</comment>
<organism evidence="2 3">
    <name type="scientific">Flavihumibacter petaseus NBRC 106054</name>
    <dbReference type="NCBI Taxonomy" id="1220578"/>
    <lineage>
        <taxon>Bacteria</taxon>
        <taxon>Pseudomonadati</taxon>
        <taxon>Bacteroidota</taxon>
        <taxon>Chitinophagia</taxon>
        <taxon>Chitinophagales</taxon>
        <taxon>Chitinophagaceae</taxon>
        <taxon>Flavihumibacter</taxon>
    </lineage>
</organism>
<protein>
    <submittedName>
        <fullName evidence="2">Uncharacterized protein</fullName>
    </submittedName>
</protein>
<gene>
    <name evidence="2" type="ORF">FPE01S_03_01380</name>
</gene>
<feature type="coiled-coil region" evidence="1">
    <location>
        <begin position="220"/>
        <end position="254"/>
    </location>
</feature>
<dbReference type="AlphaFoldDB" id="A0A0E9N2M7"/>
<dbReference type="EMBL" id="BBWV01000003">
    <property type="protein sequence ID" value="GAO44099.1"/>
    <property type="molecule type" value="Genomic_DNA"/>
</dbReference>